<protein>
    <submittedName>
        <fullName evidence="2">Alpha/beta hydrolase</fullName>
    </submittedName>
</protein>
<dbReference type="InterPro" id="IPR000639">
    <property type="entry name" value="Epox_hydrolase-like"/>
</dbReference>
<dbReference type="InterPro" id="IPR052370">
    <property type="entry name" value="Meta-cleavage_hydrolase"/>
</dbReference>
<dbReference type="InterPro" id="IPR029058">
    <property type="entry name" value="AB_hydrolase_fold"/>
</dbReference>
<dbReference type="SUPFAM" id="SSF53474">
    <property type="entry name" value="alpha/beta-Hydrolases"/>
    <property type="match status" value="1"/>
</dbReference>
<dbReference type="PRINTS" id="PR00111">
    <property type="entry name" value="ABHYDROLASE"/>
</dbReference>
<dbReference type="Proteomes" id="UP000610558">
    <property type="component" value="Unassembled WGS sequence"/>
</dbReference>
<evidence type="ECO:0000313" key="2">
    <source>
        <dbReference type="EMBL" id="MBD2858567.1"/>
    </source>
</evidence>
<name>A0A927C2C3_9GAMM</name>
<comment type="caution">
    <text evidence="2">The sequence shown here is derived from an EMBL/GenBank/DDBJ whole genome shotgun (WGS) entry which is preliminary data.</text>
</comment>
<accession>A0A927C2C3</accession>
<dbReference type="PRINTS" id="PR00412">
    <property type="entry name" value="EPOXHYDRLASE"/>
</dbReference>
<dbReference type="GO" id="GO:0016787">
    <property type="term" value="F:hydrolase activity"/>
    <property type="evidence" value="ECO:0007669"/>
    <property type="project" value="UniProtKB-KW"/>
</dbReference>
<evidence type="ECO:0000259" key="1">
    <source>
        <dbReference type="Pfam" id="PF00561"/>
    </source>
</evidence>
<sequence length="337" mass="36400">MTINPELTSAPNSAASLAGRAEVQSLVDTFMGTDLAQCNLQQLAQWRPKTGSLWNRLQPFMAMQAGMRTHSVAVGDQQLCFWQGGQLDGPPLLLVHGFGASKENWVNICRGLGRTFRLIVPDLAGFGNSSFSVESNYRLDIQADRLALLLDELGIESTLLAGSSMGGGICAQLAARHPQKVAGLVLMNAAGAPAKYNSLLEAGLRAGVNYLSPADRAGVHRTFQICLHRRHRVQGALLALISGGEMPHRKSVNDFIFTHLVDSLVPTWDCLGGIKAPTFILWGDADQVLDSSCVDGFLDQIETSNAVILPECGHLPMLEEPGLTVRLVTDFWTAIRT</sequence>
<dbReference type="PANTHER" id="PTHR43139">
    <property type="entry name" value="SI:DKEY-122A22.2"/>
    <property type="match status" value="1"/>
</dbReference>
<proteinExistence type="predicted"/>
<evidence type="ECO:0000313" key="3">
    <source>
        <dbReference type="Proteomes" id="UP000610558"/>
    </source>
</evidence>
<dbReference type="EMBL" id="JACXLD010000002">
    <property type="protein sequence ID" value="MBD2858567.1"/>
    <property type="molecule type" value="Genomic_DNA"/>
</dbReference>
<keyword evidence="2" id="KW-0378">Hydrolase</keyword>
<gene>
    <name evidence="2" type="ORF">IB286_06045</name>
</gene>
<organism evidence="2 3">
    <name type="scientific">Spongiibacter pelagi</name>
    <dbReference type="NCBI Taxonomy" id="2760804"/>
    <lineage>
        <taxon>Bacteria</taxon>
        <taxon>Pseudomonadati</taxon>
        <taxon>Pseudomonadota</taxon>
        <taxon>Gammaproteobacteria</taxon>
        <taxon>Cellvibrionales</taxon>
        <taxon>Spongiibacteraceae</taxon>
        <taxon>Spongiibacter</taxon>
    </lineage>
</organism>
<reference evidence="2" key="1">
    <citation type="submission" date="2020-09" db="EMBL/GenBank/DDBJ databases">
        <authorList>
            <person name="Yoon J.-W."/>
        </authorList>
    </citation>
    <scope>NUCLEOTIDE SEQUENCE</scope>
    <source>
        <strain evidence="2">KMU-158</strain>
    </source>
</reference>
<dbReference type="PANTHER" id="PTHR43139:SF52">
    <property type="entry name" value="SI:DKEY-122A22.2"/>
    <property type="match status" value="1"/>
</dbReference>
<dbReference type="Gene3D" id="3.40.50.1820">
    <property type="entry name" value="alpha/beta hydrolase"/>
    <property type="match status" value="1"/>
</dbReference>
<keyword evidence="3" id="KW-1185">Reference proteome</keyword>
<feature type="domain" description="AB hydrolase-1" evidence="1">
    <location>
        <begin position="90"/>
        <end position="190"/>
    </location>
</feature>
<dbReference type="Pfam" id="PF00561">
    <property type="entry name" value="Abhydrolase_1"/>
    <property type="match status" value="1"/>
</dbReference>
<dbReference type="AlphaFoldDB" id="A0A927C2C3"/>
<dbReference type="InterPro" id="IPR000073">
    <property type="entry name" value="AB_hydrolase_1"/>
</dbReference>
<dbReference type="RefSeq" id="WP_190763506.1">
    <property type="nucleotide sequence ID" value="NZ_JACXLD010000002.1"/>
</dbReference>